<name>F9FRB5_FUSOF</name>
<dbReference type="AlphaFoldDB" id="F9FRB5"/>
<protein>
    <submittedName>
        <fullName evidence="1">Uncharacterized protein</fullName>
    </submittedName>
</protein>
<comment type="caution">
    <text evidence="1">The sequence shown here is derived from an EMBL/GenBank/DDBJ whole genome shotgun (WGS) entry which is preliminary data.</text>
</comment>
<sequence length="89" mass="9633">MYWSLEEKSSGVREMRDSATRLVHLLIHDSIVLKGGYLDREAPALSAAGLLGTCGSFSAVVPPPVEFANDKLQHVAISRATATERHTAK</sequence>
<organism evidence="1">
    <name type="scientific">Fusarium oxysporum (strain Fo5176)</name>
    <name type="common">Fusarium vascular wilt</name>
    <dbReference type="NCBI Taxonomy" id="660025"/>
    <lineage>
        <taxon>Eukaryota</taxon>
        <taxon>Fungi</taxon>
        <taxon>Dikarya</taxon>
        <taxon>Ascomycota</taxon>
        <taxon>Pezizomycotina</taxon>
        <taxon>Sordariomycetes</taxon>
        <taxon>Hypocreomycetidae</taxon>
        <taxon>Hypocreales</taxon>
        <taxon>Nectriaceae</taxon>
        <taxon>Fusarium</taxon>
        <taxon>Fusarium oxysporum species complex</taxon>
    </lineage>
</organism>
<reference evidence="1" key="1">
    <citation type="journal article" date="2012" name="Mol. Plant Microbe Interact.">
        <title>A highly conserved effector in Fusarium oxysporum is required for full virulence on Arabidopsis.</title>
        <authorList>
            <person name="Thatcher L.F."/>
            <person name="Gardiner D.M."/>
            <person name="Kazan K."/>
            <person name="Manners J."/>
        </authorList>
    </citation>
    <scope>NUCLEOTIDE SEQUENCE [LARGE SCALE GENOMIC DNA]</scope>
    <source>
        <strain evidence="1">Fo5176</strain>
    </source>
</reference>
<accession>F9FRB5</accession>
<gene>
    <name evidence="1" type="ORF">FOXB_08945</name>
</gene>
<proteinExistence type="predicted"/>
<dbReference type="EMBL" id="AFQF01002522">
    <property type="protein sequence ID" value="EGU80485.1"/>
    <property type="molecule type" value="Genomic_DNA"/>
</dbReference>
<evidence type="ECO:0000313" key="1">
    <source>
        <dbReference type="EMBL" id="EGU80485.1"/>
    </source>
</evidence>